<evidence type="ECO:0000313" key="2">
    <source>
        <dbReference type="EMBL" id="MDA7423978.1"/>
    </source>
</evidence>
<organism evidence="2 3">
    <name type="scientific">Thalassococcus lentus</name>
    <dbReference type="NCBI Taxonomy" id="1210524"/>
    <lineage>
        <taxon>Bacteria</taxon>
        <taxon>Pseudomonadati</taxon>
        <taxon>Pseudomonadota</taxon>
        <taxon>Alphaproteobacteria</taxon>
        <taxon>Rhodobacterales</taxon>
        <taxon>Roseobacteraceae</taxon>
        <taxon>Thalassococcus</taxon>
    </lineage>
</organism>
<keyword evidence="3" id="KW-1185">Reference proteome</keyword>
<keyword evidence="1" id="KW-1133">Transmembrane helix</keyword>
<keyword evidence="1" id="KW-0472">Membrane</keyword>
<evidence type="ECO:0000256" key="1">
    <source>
        <dbReference type="SAM" id="Phobius"/>
    </source>
</evidence>
<gene>
    <name evidence="2" type="ORF">PFY00_04515</name>
</gene>
<dbReference type="RefSeq" id="WP_271431307.1">
    <property type="nucleotide sequence ID" value="NZ_JAQIOY010000001.1"/>
</dbReference>
<dbReference type="Pfam" id="PF09928">
    <property type="entry name" value="DUF2160"/>
    <property type="match status" value="1"/>
</dbReference>
<dbReference type="EMBL" id="JAQIOY010000001">
    <property type="protein sequence ID" value="MDA7423978.1"/>
    <property type="molecule type" value="Genomic_DNA"/>
</dbReference>
<keyword evidence="1" id="KW-0812">Transmembrane</keyword>
<name>A0ABT4XPV4_9RHOB</name>
<reference evidence="2 3" key="1">
    <citation type="submission" date="2023-01" db="EMBL/GenBank/DDBJ databases">
        <title>Thalassococcus onchidii sp. nov., isolated from a marine invertebrate from the South China Sea.</title>
        <authorList>
            <person name="Xu S."/>
            <person name="Liu Z."/>
            <person name="Xu Y."/>
        </authorList>
    </citation>
    <scope>NUCLEOTIDE SEQUENCE [LARGE SCALE GENOMIC DNA]</scope>
    <source>
        <strain evidence="2 3">KCTC 32084</strain>
    </source>
</reference>
<protein>
    <submittedName>
        <fullName evidence="2">DUF2160 domain-containing protein</fullName>
    </submittedName>
</protein>
<sequence length="92" mass="10076">MLSWMAWTLPTALIFVGLFSAMAVLTVLEIKYPGGAERKGILGLTTTRGDRLFLTCLGTAFIFLAWLGLVGMPLWSPLAIAIGWGILCFWKV</sequence>
<feature type="transmembrane region" description="Helical" evidence="1">
    <location>
        <begin position="12"/>
        <end position="30"/>
    </location>
</feature>
<proteinExistence type="predicted"/>
<dbReference type="InterPro" id="IPR018678">
    <property type="entry name" value="DUF2160_TM"/>
</dbReference>
<comment type="caution">
    <text evidence="2">The sequence shown here is derived from an EMBL/GenBank/DDBJ whole genome shotgun (WGS) entry which is preliminary data.</text>
</comment>
<accession>A0ABT4XPV4</accession>
<feature type="transmembrane region" description="Helical" evidence="1">
    <location>
        <begin position="51"/>
        <end position="68"/>
    </location>
</feature>
<dbReference type="Proteomes" id="UP001210720">
    <property type="component" value="Unassembled WGS sequence"/>
</dbReference>
<evidence type="ECO:0000313" key="3">
    <source>
        <dbReference type="Proteomes" id="UP001210720"/>
    </source>
</evidence>